<evidence type="ECO:0000256" key="13">
    <source>
        <dbReference type="SAM" id="SignalP"/>
    </source>
</evidence>
<keyword evidence="3" id="KW-0964">Secreted</keyword>
<keyword evidence="7" id="KW-1133">Transmembrane helix</keyword>
<dbReference type="Gene3D" id="2.60.40.4100">
    <property type="entry name" value="Zona pellucida, ZP-C domain"/>
    <property type="match status" value="1"/>
</dbReference>
<dbReference type="Pfam" id="PF23344">
    <property type="entry name" value="ZP-N"/>
    <property type="match status" value="1"/>
</dbReference>
<evidence type="ECO:0000256" key="7">
    <source>
        <dbReference type="ARBA" id="ARBA00022989"/>
    </source>
</evidence>
<evidence type="ECO:0000313" key="16">
    <source>
        <dbReference type="Proteomes" id="UP000465112"/>
    </source>
</evidence>
<protein>
    <recommendedName>
        <fullName evidence="14">ZP domain-containing protein</fullName>
    </recommendedName>
</protein>
<dbReference type="GO" id="GO:0060468">
    <property type="term" value="P:prevention of polyspermy"/>
    <property type="evidence" value="ECO:0007669"/>
    <property type="project" value="TreeGrafter"/>
</dbReference>
<keyword evidence="8" id="KW-0472">Membrane</keyword>
<evidence type="ECO:0000256" key="2">
    <source>
        <dbReference type="ARBA" id="ARBA00022475"/>
    </source>
</evidence>
<keyword evidence="16" id="KW-1185">Reference proteome</keyword>
<dbReference type="InterPro" id="IPR055356">
    <property type="entry name" value="ZP-N"/>
</dbReference>
<dbReference type="InterPro" id="IPR042235">
    <property type="entry name" value="ZP-C_dom"/>
</dbReference>
<dbReference type="GO" id="GO:0032190">
    <property type="term" value="F:acrosin binding"/>
    <property type="evidence" value="ECO:0007669"/>
    <property type="project" value="TreeGrafter"/>
</dbReference>
<keyword evidence="5" id="KW-0165">Cleavage on pair of basic residues</keyword>
<dbReference type="Pfam" id="PF00100">
    <property type="entry name" value="Zona_pellucida"/>
    <property type="match status" value="1"/>
</dbReference>
<keyword evidence="13" id="KW-0732">Signal</keyword>
<dbReference type="EMBL" id="VHII01000002">
    <property type="protein sequence ID" value="KAF1393798.1"/>
    <property type="molecule type" value="Genomic_DNA"/>
</dbReference>
<dbReference type="GO" id="GO:0005886">
    <property type="term" value="C:plasma membrane"/>
    <property type="evidence" value="ECO:0007669"/>
    <property type="project" value="UniProtKB-SubCell"/>
</dbReference>
<keyword evidence="6" id="KW-0812">Transmembrane</keyword>
<evidence type="ECO:0000256" key="1">
    <source>
        <dbReference type="ARBA" id="ARBA00004251"/>
    </source>
</evidence>
<dbReference type="GO" id="GO:0035804">
    <property type="term" value="F:structural constituent of egg coat"/>
    <property type="evidence" value="ECO:0007669"/>
    <property type="project" value="TreeGrafter"/>
</dbReference>
<name>A0A6A5FK63_PERFL</name>
<dbReference type="PROSITE" id="PS51034">
    <property type="entry name" value="ZP_2"/>
    <property type="match status" value="1"/>
</dbReference>
<evidence type="ECO:0000256" key="5">
    <source>
        <dbReference type="ARBA" id="ARBA00022685"/>
    </source>
</evidence>
<evidence type="ECO:0000259" key="14">
    <source>
        <dbReference type="PROSITE" id="PS51034"/>
    </source>
</evidence>
<evidence type="ECO:0000256" key="10">
    <source>
        <dbReference type="ARBA" id="ARBA00023180"/>
    </source>
</evidence>
<evidence type="ECO:0000313" key="15">
    <source>
        <dbReference type="EMBL" id="KAF1393798.1"/>
    </source>
</evidence>
<dbReference type="Gene3D" id="2.60.40.3210">
    <property type="entry name" value="Zona pellucida, ZP-N domain"/>
    <property type="match status" value="1"/>
</dbReference>
<dbReference type="Proteomes" id="UP000465112">
    <property type="component" value="Chromosome 2"/>
</dbReference>
<dbReference type="InterPro" id="IPR055355">
    <property type="entry name" value="ZP-C"/>
</dbReference>
<dbReference type="GO" id="GO:0035805">
    <property type="term" value="C:egg coat"/>
    <property type="evidence" value="ECO:0007669"/>
    <property type="project" value="UniProtKB-SubCell"/>
</dbReference>
<dbReference type="PANTHER" id="PTHR23343:SF31">
    <property type="entry name" value="ZONA PELLUCIDA SPERM-BINDING PROTEIN 4"/>
    <property type="match status" value="1"/>
</dbReference>
<keyword evidence="10" id="KW-0325">Glycoprotein</keyword>
<feature type="domain" description="ZP" evidence="14">
    <location>
        <begin position="176"/>
        <end position="447"/>
    </location>
</feature>
<dbReference type="InterPro" id="IPR051148">
    <property type="entry name" value="Zona_Pellucida_Domain_gp"/>
</dbReference>
<feature type="chain" id="PRO_5025348823" description="ZP domain-containing protein" evidence="13">
    <location>
        <begin position="43"/>
        <end position="472"/>
    </location>
</feature>
<keyword evidence="4" id="KW-0272">Extracellular matrix</keyword>
<evidence type="ECO:0000256" key="3">
    <source>
        <dbReference type="ARBA" id="ARBA00022525"/>
    </source>
</evidence>
<keyword evidence="2" id="KW-1003">Cell membrane</keyword>
<accession>A0A6A5FK63</accession>
<dbReference type="AlphaFoldDB" id="A0A6A5FK63"/>
<evidence type="ECO:0000256" key="4">
    <source>
        <dbReference type="ARBA" id="ARBA00022530"/>
    </source>
</evidence>
<dbReference type="GO" id="GO:0007339">
    <property type="term" value="P:binding of sperm to zona pellucida"/>
    <property type="evidence" value="ECO:0007669"/>
    <property type="project" value="TreeGrafter"/>
</dbReference>
<organism evidence="15 16">
    <name type="scientific">Perca fluviatilis</name>
    <name type="common">European perch</name>
    <dbReference type="NCBI Taxonomy" id="8168"/>
    <lineage>
        <taxon>Eukaryota</taxon>
        <taxon>Metazoa</taxon>
        <taxon>Chordata</taxon>
        <taxon>Craniata</taxon>
        <taxon>Vertebrata</taxon>
        <taxon>Euteleostomi</taxon>
        <taxon>Actinopterygii</taxon>
        <taxon>Neopterygii</taxon>
        <taxon>Teleostei</taxon>
        <taxon>Neoteleostei</taxon>
        <taxon>Acanthomorphata</taxon>
        <taxon>Eupercaria</taxon>
        <taxon>Perciformes</taxon>
        <taxon>Percoidei</taxon>
        <taxon>Percidae</taxon>
        <taxon>Percinae</taxon>
        <taxon>Perca</taxon>
    </lineage>
</organism>
<evidence type="ECO:0000256" key="11">
    <source>
        <dbReference type="ARBA" id="ARBA00023279"/>
    </source>
</evidence>
<dbReference type="PANTHER" id="PTHR23343">
    <property type="entry name" value="ZONA PELLUCIDA SPERM-BINDING PROTEIN"/>
    <property type="match status" value="1"/>
</dbReference>
<evidence type="ECO:0000256" key="6">
    <source>
        <dbReference type="ARBA" id="ARBA00022692"/>
    </source>
</evidence>
<dbReference type="InterPro" id="IPR001507">
    <property type="entry name" value="ZP_dom"/>
</dbReference>
<dbReference type="SMART" id="SM00241">
    <property type="entry name" value="ZP"/>
    <property type="match status" value="1"/>
</dbReference>
<proteinExistence type="predicted"/>
<feature type="signal peptide" evidence="13">
    <location>
        <begin position="1"/>
        <end position="42"/>
    </location>
</feature>
<evidence type="ECO:0000256" key="9">
    <source>
        <dbReference type="ARBA" id="ARBA00023157"/>
    </source>
</evidence>
<sequence length="472" mass="53408">MRSSCSTCQSPPYPKMRSHSTHCILVTFVLLALLLLKREAHAASKLLEAAVANNMSNDASICHDGFMSVYISKVQFAGLPFTIYVQDDHSGYYQAIAIAKQCHYFLGGNATFIFLTVASHGCFVRRQKYTTNLTVVIMAFTDRGRVEIVKSIPLICERKMKEVNKNDDPLISRILFCNKDGFNITIPQNATVPPLNLDAVWIPSSQSHNCKPKKRSKEAITFSFPFTDCGTQSVIADGSITYWVNIEVKQQLRKGSIFRDTPFHCTVHCSFALTQITQLGIEVQGEKSEYMSTLKSEGILRTEMRFAKDSSYKSFYSSRGPPPVTELGQPVYVEVFVLKHENKDLVLLLEDCWATPTKNPHDPQRWNLLVKGWIHMKLPDILPVFYYPKVVPSKELKYPALHKWFVVKLFSFVKPPTNENLVYFHCDIEICKGPACLQSCSNRRRKLRRSTPGPGQSILYSVISGGPLLYLL</sequence>
<comment type="subcellular location">
    <subcellularLocation>
        <location evidence="1">Cell membrane</location>
        <topology evidence="1">Single-pass type I membrane protein</topology>
    </subcellularLocation>
    <subcellularLocation>
        <location evidence="12">Zona pellucida</location>
    </subcellularLocation>
</comment>
<gene>
    <name evidence="15" type="ORF">PFLUV_G00019790</name>
</gene>
<evidence type="ECO:0000256" key="12">
    <source>
        <dbReference type="ARBA" id="ARBA00024183"/>
    </source>
</evidence>
<evidence type="ECO:0000256" key="8">
    <source>
        <dbReference type="ARBA" id="ARBA00023136"/>
    </source>
</evidence>
<reference evidence="15 16" key="1">
    <citation type="submission" date="2019-06" db="EMBL/GenBank/DDBJ databases">
        <title>A chromosome-scale genome assembly of the European perch, Perca fluviatilis.</title>
        <authorList>
            <person name="Roques C."/>
            <person name="Zahm M."/>
            <person name="Cabau C."/>
            <person name="Klopp C."/>
            <person name="Bouchez O."/>
            <person name="Donnadieu C."/>
            <person name="Kuhl H."/>
            <person name="Gislard M."/>
            <person name="Guendouz S."/>
            <person name="Journot L."/>
            <person name="Haffray P."/>
            <person name="Bestin A."/>
            <person name="Morvezen R."/>
            <person name="Feron R."/>
            <person name="Wen M."/>
            <person name="Jouanno E."/>
            <person name="Herpin A."/>
            <person name="Schartl M."/>
            <person name="Postlethwait J."/>
            <person name="Schaerlinger B."/>
            <person name="Chardard D."/>
            <person name="Lecocq T."/>
            <person name="Poncet C."/>
            <person name="Jaffrelo L."/>
            <person name="Lampietro C."/>
            <person name="Guiguen Y."/>
        </authorList>
    </citation>
    <scope>NUCLEOTIDE SEQUENCE [LARGE SCALE GENOMIC DNA]</scope>
    <source>
        <tissue evidence="15">Blood</tissue>
    </source>
</reference>
<comment type="caution">
    <text evidence="15">The sequence shown here is derived from an EMBL/GenBank/DDBJ whole genome shotgun (WGS) entry which is preliminary data.</text>
</comment>
<keyword evidence="9" id="KW-1015">Disulfide bond</keyword>
<keyword evidence="11" id="KW-0278">Fertilization</keyword>